<dbReference type="SMART" id="SM01354">
    <property type="entry name" value="BLVR"/>
    <property type="match status" value="1"/>
</dbReference>
<comment type="subcellular location">
    <subcellularLocation>
        <location evidence="2">Cytoplasm</location>
    </subcellularLocation>
    <subcellularLocation>
        <location evidence="1">Golgi apparatus membrane</location>
        <topology evidence="1">Peripheral membrane protein</topology>
        <orientation evidence="1">Cytoplasmic side</orientation>
    </subcellularLocation>
</comment>
<dbReference type="InterPro" id="IPR011989">
    <property type="entry name" value="ARM-like"/>
</dbReference>
<dbReference type="Gene3D" id="1.25.10.10">
    <property type="entry name" value="Leucine-rich Repeat Variant"/>
    <property type="match status" value="1"/>
</dbReference>
<dbReference type="GO" id="GO:0010008">
    <property type="term" value="C:endosome membrane"/>
    <property type="evidence" value="ECO:0007669"/>
    <property type="project" value="TreeGrafter"/>
</dbReference>
<comment type="similarity">
    <text evidence="3">Belongs to the adaptor complexes large subunit family.</text>
</comment>
<keyword evidence="6" id="KW-0597">Phosphoprotein</keyword>
<feature type="compositionally biased region" description="Basic and acidic residues" evidence="18">
    <location>
        <begin position="756"/>
        <end position="786"/>
    </location>
</feature>
<dbReference type="Proteomes" id="UP000265040">
    <property type="component" value="Chromosome 4"/>
</dbReference>
<evidence type="ECO:0000256" key="13">
    <source>
        <dbReference type="ARBA" id="ARBA00055970"/>
    </source>
</evidence>
<evidence type="ECO:0000256" key="12">
    <source>
        <dbReference type="ARBA" id="ARBA00023136"/>
    </source>
</evidence>
<dbReference type="GO" id="GO:1904115">
    <property type="term" value="C:axon cytoplasm"/>
    <property type="evidence" value="ECO:0007669"/>
    <property type="project" value="GOC"/>
</dbReference>
<reference evidence="20" key="1">
    <citation type="submission" date="2021-04" db="EMBL/GenBank/DDBJ databases">
        <authorList>
            <consortium name="Wellcome Sanger Institute Data Sharing"/>
        </authorList>
    </citation>
    <scope>NUCLEOTIDE SEQUENCE [LARGE SCALE GENOMIC DNA]</scope>
</reference>
<dbReference type="GO" id="GO:0030123">
    <property type="term" value="C:AP-3 adaptor complex"/>
    <property type="evidence" value="ECO:0007669"/>
    <property type="project" value="InterPro"/>
</dbReference>
<gene>
    <name evidence="20" type="primary">AP3D1</name>
</gene>
<evidence type="ECO:0000256" key="7">
    <source>
        <dbReference type="ARBA" id="ARBA00022737"/>
    </source>
</evidence>
<evidence type="ECO:0000313" key="21">
    <source>
        <dbReference type="Proteomes" id="UP000265040"/>
    </source>
</evidence>
<feature type="domain" description="AP-3 complex subunit delta" evidence="19">
    <location>
        <begin position="621"/>
        <end position="768"/>
    </location>
</feature>
<feature type="compositionally biased region" description="Basic and acidic residues" evidence="18">
    <location>
        <begin position="600"/>
        <end position="636"/>
    </location>
</feature>
<dbReference type="GO" id="GO:0016182">
    <property type="term" value="P:synaptic vesicle budding from endosome"/>
    <property type="evidence" value="ECO:0007669"/>
    <property type="project" value="TreeGrafter"/>
</dbReference>
<feature type="compositionally biased region" description="Basic and acidic residues" evidence="18">
    <location>
        <begin position="686"/>
        <end position="701"/>
    </location>
</feature>
<dbReference type="InterPro" id="IPR058898">
    <property type="entry name" value="Mu_AP3"/>
</dbReference>
<evidence type="ECO:0000256" key="11">
    <source>
        <dbReference type="ARBA" id="ARBA00023054"/>
    </source>
</evidence>
<keyword evidence="10" id="KW-0333">Golgi apparatus</keyword>
<evidence type="ECO:0000256" key="8">
    <source>
        <dbReference type="ARBA" id="ARBA00022927"/>
    </source>
</evidence>
<feature type="compositionally biased region" description="Basic residues" evidence="18">
    <location>
        <begin position="808"/>
        <end position="817"/>
    </location>
</feature>
<dbReference type="Gene3D" id="3.30.450.50">
    <property type="entry name" value="Longin domain"/>
    <property type="match status" value="1"/>
</dbReference>
<evidence type="ECO:0000259" key="19">
    <source>
        <dbReference type="SMART" id="SM01354"/>
    </source>
</evidence>
<dbReference type="PANTHER" id="PTHR22781">
    <property type="entry name" value="DELTA ADAPTIN-RELATED"/>
    <property type="match status" value="1"/>
</dbReference>
<dbReference type="SUPFAM" id="SSF48371">
    <property type="entry name" value="ARM repeat"/>
    <property type="match status" value="1"/>
</dbReference>
<feature type="compositionally biased region" description="Acidic residues" evidence="18">
    <location>
        <begin position="738"/>
        <end position="755"/>
    </location>
</feature>
<evidence type="ECO:0000256" key="16">
    <source>
        <dbReference type="ARBA" id="ARBA00076924"/>
    </source>
</evidence>
<keyword evidence="7" id="KW-0677">Repeat</keyword>
<accession>A0A7N6AQC1</accession>
<proteinExistence type="inferred from homology"/>
<dbReference type="Pfam" id="PF26171">
    <property type="entry name" value="Mu_AP3"/>
    <property type="match status" value="1"/>
</dbReference>
<protein>
    <recommendedName>
        <fullName evidence="14">AP-3 complex subunit delta-1</fullName>
    </recommendedName>
    <alternativeName>
        <fullName evidence="15">AP-3 complex subunit delta</fullName>
    </alternativeName>
    <alternativeName>
        <fullName evidence="17">Adaptor-related protein complex 3 subunit delta-1</fullName>
    </alternativeName>
    <alternativeName>
        <fullName evidence="16">Delta-adaptin</fullName>
    </alternativeName>
</protein>
<keyword evidence="12" id="KW-0472">Membrane</keyword>
<dbReference type="FunFam" id="1.25.10.10:FF:001926">
    <property type="entry name" value="Uncharacterized protein"/>
    <property type="match status" value="1"/>
</dbReference>
<dbReference type="GeneTree" id="ENSGT00550000075067"/>
<dbReference type="Ensembl" id="ENSATET00000053093.2">
    <property type="protein sequence ID" value="ENSATEP00000050920.1"/>
    <property type="gene ID" value="ENSATEG00000004868.3"/>
</dbReference>
<dbReference type="PANTHER" id="PTHR22781:SF12">
    <property type="entry name" value="AP-3 COMPLEX SUBUNIT DELTA-1"/>
    <property type="match status" value="1"/>
</dbReference>
<feature type="region of interest" description="Disordered" evidence="18">
    <location>
        <begin position="584"/>
        <end position="655"/>
    </location>
</feature>
<keyword evidence="11" id="KW-0175">Coiled coil</keyword>
<reference evidence="20" key="3">
    <citation type="submission" date="2025-09" db="UniProtKB">
        <authorList>
            <consortium name="Ensembl"/>
        </authorList>
    </citation>
    <scope>IDENTIFICATION</scope>
</reference>
<evidence type="ECO:0000256" key="18">
    <source>
        <dbReference type="SAM" id="MobiDB-lite"/>
    </source>
</evidence>
<dbReference type="GO" id="GO:0006623">
    <property type="term" value="P:protein targeting to vacuole"/>
    <property type="evidence" value="ECO:0007669"/>
    <property type="project" value="TreeGrafter"/>
</dbReference>
<dbReference type="InterPro" id="IPR010474">
    <property type="entry name" value="AP3D_dom_metazoa"/>
</dbReference>
<dbReference type="GO" id="GO:0048490">
    <property type="term" value="P:anterograde synaptic vesicle transport"/>
    <property type="evidence" value="ECO:0007669"/>
    <property type="project" value="TreeGrafter"/>
</dbReference>
<evidence type="ECO:0000256" key="9">
    <source>
        <dbReference type="ARBA" id="ARBA00022990"/>
    </source>
</evidence>
<evidence type="ECO:0000256" key="10">
    <source>
        <dbReference type="ARBA" id="ARBA00023034"/>
    </source>
</evidence>
<dbReference type="FunFam" id="3.30.450.50:FF:000001">
    <property type="entry name" value="AP-3 complex subunit delta-1, putative"/>
    <property type="match status" value="1"/>
</dbReference>
<dbReference type="Pfam" id="PF06375">
    <property type="entry name" value="AP3D1"/>
    <property type="match status" value="1"/>
</dbReference>
<dbReference type="Pfam" id="PF01602">
    <property type="entry name" value="Adaptin_N"/>
    <property type="match status" value="3"/>
</dbReference>
<dbReference type="GO" id="GO:0048499">
    <property type="term" value="P:synaptic vesicle membrane organization"/>
    <property type="evidence" value="ECO:0007669"/>
    <property type="project" value="TreeGrafter"/>
</dbReference>
<keyword evidence="21" id="KW-1185">Reference proteome</keyword>
<feature type="compositionally biased region" description="Basic residues" evidence="18">
    <location>
        <begin position="838"/>
        <end position="847"/>
    </location>
</feature>
<evidence type="ECO:0000256" key="2">
    <source>
        <dbReference type="ARBA" id="ARBA00004496"/>
    </source>
</evidence>
<evidence type="ECO:0000256" key="6">
    <source>
        <dbReference type="ARBA" id="ARBA00022553"/>
    </source>
</evidence>
<feature type="compositionally biased region" description="Basic residues" evidence="18">
    <location>
        <begin position="702"/>
        <end position="718"/>
    </location>
</feature>
<comment type="function">
    <text evidence="13">Part of the AP-3 complex, an adaptor-related complex which is not clathrin-associated. The complex is associated with the Golgi region as well as more peripheral structures. It facilitates the budding of vesicles from the Golgi membrane and may be directly involved in trafficking to lysosomes. Involved in process of CD8+ T-cell and NK cell degranulation. In concert with the BLOC-1 complex, AP-3 is required to target cargos into vesicles assembled at cell bodies for delivery into neurites and nerve terminals.</text>
</comment>
<dbReference type="GO" id="GO:0098830">
    <property type="term" value="C:presynaptic endosome"/>
    <property type="evidence" value="ECO:0007669"/>
    <property type="project" value="TreeGrafter"/>
</dbReference>
<dbReference type="GO" id="GO:0000139">
    <property type="term" value="C:Golgi membrane"/>
    <property type="evidence" value="ECO:0007669"/>
    <property type="project" value="UniProtKB-SubCell"/>
</dbReference>
<dbReference type="InterPro" id="IPR016024">
    <property type="entry name" value="ARM-type_fold"/>
</dbReference>
<name>A0A7N6AQC1_ANATE</name>
<evidence type="ECO:0000256" key="1">
    <source>
        <dbReference type="ARBA" id="ARBA00004255"/>
    </source>
</evidence>
<keyword evidence="4" id="KW-0813">Transport</keyword>
<keyword evidence="5" id="KW-0963">Cytoplasm</keyword>
<evidence type="ECO:0000313" key="20">
    <source>
        <dbReference type="Ensembl" id="ENSATEP00000050920.1"/>
    </source>
</evidence>
<dbReference type="GO" id="GO:0043195">
    <property type="term" value="C:terminal bouton"/>
    <property type="evidence" value="ECO:0007669"/>
    <property type="project" value="TreeGrafter"/>
</dbReference>
<evidence type="ECO:0000256" key="17">
    <source>
        <dbReference type="ARBA" id="ARBA00077434"/>
    </source>
</evidence>
<organism evidence="20 21">
    <name type="scientific">Anabas testudineus</name>
    <name type="common">Climbing perch</name>
    <name type="synonym">Anthias testudineus</name>
    <dbReference type="NCBI Taxonomy" id="64144"/>
    <lineage>
        <taxon>Eukaryota</taxon>
        <taxon>Metazoa</taxon>
        <taxon>Chordata</taxon>
        <taxon>Craniata</taxon>
        <taxon>Vertebrata</taxon>
        <taxon>Euteleostomi</taxon>
        <taxon>Actinopterygii</taxon>
        <taxon>Neopterygii</taxon>
        <taxon>Teleostei</taxon>
        <taxon>Neoteleostei</taxon>
        <taxon>Acanthomorphata</taxon>
        <taxon>Anabantaria</taxon>
        <taxon>Anabantiformes</taxon>
        <taxon>Anabantoidei</taxon>
        <taxon>Anabantidae</taxon>
        <taxon>Anabas</taxon>
    </lineage>
</organism>
<dbReference type="InterPro" id="IPR017105">
    <property type="entry name" value="AP3_complex_dsu"/>
</dbReference>
<evidence type="ECO:0000256" key="4">
    <source>
        <dbReference type="ARBA" id="ARBA00022448"/>
    </source>
</evidence>
<evidence type="ECO:0000256" key="3">
    <source>
        <dbReference type="ARBA" id="ARBA00006613"/>
    </source>
</evidence>
<keyword evidence="8" id="KW-0653">Protein transport</keyword>
<dbReference type="GO" id="GO:0098943">
    <property type="term" value="P:neurotransmitter receptor transport, postsynaptic endosome to lysosome"/>
    <property type="evidence" value="ECO:0007669"/>
    <property type="project" value="TreeGrafter"/>
</dbReference>
<dbReference type="GO" id="GO:0006896">
    <property type="term" value="P:Golgi to vacuole transport"/>
    <property type="evidence" value="ECO:0007669"/>
    <property type="project" value="TreeGrafter"/>
</dbReference>
<reference evidence="20" key="2">
    <citation type="submission" date="2025-08" db="UniProtKB">
        <authorList>
            <consortium name="Ensembl"/>
        </authorList>
    </citation>
    <scope>IDENTIFICATION</scope>
</reference>
<evidence type="ECO:0000256" key="15">
    <source>
        <dbReference type="ARBA" id="ARBA00076631"/>
    </source>
</evidence>
<keyword evidence="9" id="KW-0007">Acetylation</keyword>
<feature type="region of interest" description="Disordered" evidence="18">
    <location>
        <begin position="675"/>
        <end position="881"/>
    </location>
</feature>
<sequence length="1111" mass="125368">MALKIVKGSIDRMFDKNLQDLVRGIRNHKEDEAKYISTCIDEIKQELKQDNIAVKANAVCKLTYLQMLGYDVSWAAFNIVEVMSSSKFTYKRIGYLAASQCFHESTDVIMLTTNQIRKDLSSPNQYDTGVALTGLSCFVTPDLARDLANDIMTLVSHSEYLYQTIYVLMITAYLFLDYPCVQSAAVNVICELARRNPKNYLSLAPLFFKLMTSSTNNWVLIKIIKLFGALTPLEPRLGKKLIEPLTNLIHRCTEGAKSQGCRNVSLNALSPYVCVCIYVVKYLGLLAMSKILKTHPKSVQSHKDLILQCLDDKDESIRLRALDLLYGMVSKKNLMEIVKKLMLHVDKAEGTTYRDELLTKIIDICSQSNYQYITNFEWYISILVELTRLEGTRHGHLIASQMLDVAIRVKAIRAFAVAQMATLLDNAHLLTGNMQRNGICEVLYAAAWICGEFSEHLENPMQTLEAMLRPKVATLPGHIQAVYVQNAAKLFATVLKSQEGNTDSTAAQETIQLMIDRLPLFVQSANLEVQERASCILQLVKYIQKLQQKDVEVAEEVSALFAGELNPVAPKAQKKVPVPEGLDLDAWINEPPSESESEDEQPKAIFTKEEPKHSRPRHTEVDEKELARRREARKQEQANNPFYIKASPSSQKVYQETPGVEHIPVVQIDLSVPLKVPGLPMSDQYVKLEEERRQKERAEKKKKEKKKRKEKRSGRGKKHDSGPESEEDITPAHMVDIVTEEMPENALPSDDDDKDPNDPHKALDIDLDKPLADSEKLPVRSHRAAETPKSPGEDGEAQSASIQEPRKKNGKEKKEKKKDKDRDRKVSSFFIEGCTPKSSKHKKKKQKKEKEEKEKKKKKHHHHHHHSDGGGEESVQNGTVEEEEPLPVRVCHQHLTANEKKVCDIQGNLQDGSQVVVSVIFENKCNSFLKSMEFNVLDSLNSKLQRPEGSGPHDGLVVPFQLPPGQQSKCHITFLSLFVGVFLQNEDSSTHEKLDFKLHFTCTSYLITTPCYSDAFAKLLESGDLKGSSVRLEGVNMPFHHLLARICFHHHFSVVERIDSCASMYSRSIQGHHVCLLVKTSGQTVSIDAKCDEPTLLGNVLDEIKQTFSQC</sequence>
<evidence type="ECO:0000256" key="5">
    <source>
        <dbReference type="ARBA" id="ARBA00022490"/>
    </source>
</evidence>
<feature type="compositionally biased region" description="Basic residues" evidence="18">
    <location>
        <begin position="855"/>
        <end position="866"/>
    </location>
</feature>
<dbReference type="InterPro" id="IPR002553">
    <property type="entry name" value="Clathrin/coatomer_adapt-like_N"/>
</dbReference>
<dbReference type="AlphaFoldDB" id="A0A7N6AQC1"/>
<evidence type="ECO:0000256" key="14">
    <source>
        <dbReference type="ARBA" id="ARBA00071053"/>
    </source>
</evidence>